<dbReference type="GO" id="GO:0003677">
    <property type="term" value="F:DNA binding"/>
    <property type="evidence" value="ECO:0007669"/>
    <property type="project" value="TreeGrafter"/>
</dbReference>
<name>A0A0I9S4P1_BACFG</name>
<dbReference type="Gene3D" id="2.120.10.80">
    <property type="entry name" value="Kelch-type beta propeller"/>
    <property type="match status" value="1"/>
</dbReference>
<comment type="caution">
    <text evidence="2">The sequence shown here is derived from an EMBL/GenBank/DDBJ whole genome shotgun (WGS) entry which is preliminary data.</text>
</comment>
<keyword evidence="1" id="KW-0472">Membrane</keyword>
<reference evidence="2" key="1">
    <citation type="book" date="2014" name="THE 24TH EUROPEAN CONGRESS OF CLINICAL MICROBIOLOGY AND INFECTIOUS DISEASES" publisher="ECCMID 2014" city="Barcelona, Spain">
        <title>Identification of resistance genes in three multidrug-resistant Bacteroides fragilis isolates by whole genome sequencing.</title>
        <editorList>
            <person name="Unknown"/>
            <person name="A."/>
        </editorList>
        <authorList>
            <person name="Sydenham T.V."/>
            <person name="Hasman H."/>
            <person name="Wang M."/>
            <person name="Soki J."/>
            <person name="Nagy E."/>
            <person name="Justesen U.S."/>
        </authorList>
    </citation>
    <scope>NUCLEOTIDE SEQUENCE</scope>
    <source>
        <strain evidence="2">DCMOUH0018B</strain>
    </source>
</reference>
<dbReference type="PANTHER" id="PTHR35807">
    <property type="entry name" value="TRANSCRIPTIONAL REGULATOR REDD-RELATED"/>
    <property type="match status" value="1"/>
</dbReference>
<dbReference type="GO" id="GO:0006355">
    <property type="term" value="P:regulation of DNA-templated transcription"/>
    <property type="evidence" value="ECO:0007669"/>
    <property type="project" value="TreeGrafter"/>
</dbReference>
<gene>
    <name evidence="2" type="ORF">EE52_0223080</name>
    <name evidence="3" type="ORF">O1422_18775</name>
</gene>
<protein>
    <submittedName>
        <fullName evidence="2">Membrane protein</fullName>
    </submittedName>
</protein>
<dbReference type="EMBL" id="JMZZ02000228">
    <property type="protein sequence ID" value="KFX72371.1"/>
    <property type="molecule type" value="Genomic_DNA"/>
</dbReference>
<keyword evidence="1" id="KW-1133">Transmembrane helix</keyword>
<keyword evidence="1" id="KW-0812">Transmembrane</keyword>
<dbReference type="RefSeq" id="WP_044302222.1">
    <property type="nucleotide sequence ID" value="NZ_CAEUHN010000020.1"/>
</dbReference>
<feature type="transmembrane region" description="Helical" evidence="1">
    <location>
        <begin position="570"/>
        <end position="589"/>
    </location>
</feature>
<organism evidence="2">
    <name type="scientific">Bacteroides fragilis</name>
    <dbReference type="NCBI Taxonomy" id="817"/>
    <lineage>
        <taxon>Bacteria</taxon>
        <taxon>Pseudomonadati</taxon>
        <taxon>Bacteroidota</taxon>
        <taxon>Bacteroidia</taxon>
        <taxon>Bacteroidales</taxon>
        <taxon>Bacteroidaceae</taxon>
        <taxon>Bacteroides</taxon>
    </lineage>
</organism>
<dbReference type="SUPFAM" id="SSF117281">
    <property type="entry name" value="Kelch motif"/>
    <property type="match status" value="1"/>
</dbReference>
<sequence>MLHYGTDDAFIEEQYMRRLRCLFAIGMIWLCIADCFPQGLLFYGNEKRISERATYSVLREEHQRIFTNTFCISFDYLVRNVESPGYILYLEDRDAGKTYSFTYLHKSGDRCSFSFNEDGKRIFCTFELNKEDYDHRWLPVSIALDIHKDQARITVGNQSKEISNLGLEKGGFSPHIYFGKCEYILDVASYAIRNLSLTDGEEIMIFPLNESSGEDVHDSRGHVVGRVTNPMWLINQSYYWKELFTDYSSTPSGLNFDKTHQEILFFNQDSLSTFNLYTHELSQVPYKNPLPVQLRLGMNFLDEASRELYTYEVADSHGDAMVAALDLSTNEWRSASTDYLCQQLHHHSGFFHPAEKKFFLFGGYGSRRYSNTFLAYDLKTCRWDTLTFSGDRVTPRYFSGMAVSRDYKRVYLYGGMGNEAGDQNVGRNYLYDLYRVDMDTRSVRKLWEVKAPAVNRVVPRNMILSADEKYLFLLGYPEYLPNSTLQLYRLSVRDGECEVVGDSIPIVSEEIATNANLYFNEELGEFYCSVQEFEKHGQVTTRLYSLAAPPVTLADVEYYSRMRTTLNNRLTGGIVGGVLLLMACVWGIIRYRRKRNAASPEETSAGVLPERGQSAPELSVMELPEIEESELGKEPSEWDELPAVLPPDKNAIFLFGMFTILDNAGRDITYMLSPKLRVLFLYILLNSVGKRGVLSSDMNKIFWPDKPDSNVKNLKGVAMNHLRKILQDVDGIELVFRNGYFCLVFGEEFYCDYIRLIALTSPEKKKKESPGTIRAEWLEILLRGKFISTVESDLFDYYKQKVESLIHSLLPEQLELAYKDARFSIVIRLCNILFIADPLSDMALAYTVCALRKQNNPEEAIRRYAAFTKDYKRMMNEEYSIAFADIKV</sequence>
<feature type="transmembrane region" description="Helical" evidence="1">
    <location>
        <begin position="21"/>
        <end position="43"/>
    </location>
</feature>
<dbReference type="InterPro" id="IPR051677">
    <property type="entry name" value="AfsR-DnrI-RedD_regulator"/>
</dbReference>
<dbReference type="Proteomes" id="UP001075704">
    <property type="component" value="Unassembled WGS sequence"/>
</dbReference>
<dbReference type="PATRIC" id="fig|817.53.peg.4774"/>
<proteinExistence type="predicted"/>
<dbReference type="EMBL" id="JAPUAC010000018">
    <property type="protein sequence ID" value="MCZ2656198.1"/>
    <property type="molecule type" value="Genomic_DNA"/>
</dbReference>
<reference evidence="2" key="2">
    <citation type="submission" date="2014-07" db="EMBL/GenBank/DDBJ databases">
        <title>Genetics and epidemiology of antimicrobial resistance in B. fragilis group.</title>
        <authorList>
            <person name="Sydenham T.V."/>
            <person name="Hasman H."/>
            <person name="Kemp M."/>
            <person name="Justesen U.S."/>
        </authorList>
    </citation>
    <scope>NUCLEOTIDE SEQUENCE [LARGE SCALE GENOMIC DNA]</scope>
    <source>
        <strain evidence="2">DCMOUH0018B</strain>
    </source>
</reference>
<dbReference type="InterPro" id="IPR015915">
    <property type="entry name" value="Kelch-typ_b-propeller"/>
</dbReference>
<dbReference type="PANTHER" id="PTHR35807:SF1">
    <property type="entry name" value="TRANSCRIPTIONAL REGULATOR REDD"/>
    <property type="match status" value="1"/>
</dbReference>
<accession>A0A0I9S4P1</accession>
<reference evidence="3" key="3">
    <citation type="submission" date="2022-12" db="EMBL/GenBank/DDBJ databases">
        <title>Development of a Multilocus Sequence Typing Scheme for Bacteroides fragilis Based on Whole Genome Sequencing Data and Clinical Application.</title>
        <authorList>
            <person name="Nielsen F.D."/>
            <person name="Justesen U.S."/>
        </authorList>
    </citation>
    <scope>NUCLEOTIDE SEQUENCE</scope>
    <source>
        <strain evidence="3">BF_BC_ODE_DK_2015_2</strain>
    </source>
</reference>
<evidence type="ECO:0000313" key="2">
    <source>
        <dbReference type="EMBL" id="KFX72371.1"/>
    </source>
</evidence>
<dbReference type="Pfam" id="PF24681">
    <property type="entry name" value="Kelch_KLHDC2_KLHL20_DRC7"/>
    <property type="match status" value="1"/>
</dbReference>
<dbReference type="AlphaFoldDB" id="A0A0I9S4P1"/>
<evidence type="ECO:0000313" key="3">
    <source>
        <dbReference type="EMBL" id="MCZ2656198.1"/>
    </source>
</evidence>
<evidence type="ECO:0000256" key="1">
    <source>
        <dbReference type="SAM" id="Phobius"/>
    </source>
</evidence>